<name>A0ABU3VXZ8_9GAMM</name>
<dbReference type="SUPFAM" id="SSF55781">
    <property type="entry name" value="GAF domain-like"/>
    <property type="match status" value="1"/>
</dbReference>
<dbReference type="Gene3D" id="3.40.50.2300">
    <property type="match status" value="1"/>
</dbReference>
<evidence type="ECO:0000313" key="6">
    <source>
        <dbReference type="EMBL" id="MDV2079121.1"/>
    </source>
</evidence>
<dbReference type="CDD" id="cd01948">
    <property type="entry name" value="EAL"/>
    <property type="match status" value="1"/>
</dbReference>
<dbReference type="InterPro" id="IPR050706">
    <property type="entry name" value="Cyclic-di-GMP_PDE-like"/>
</dbReference>
<feature type="modified residue" description="4-aspartylphosphate" evidence="1">
    <location>
        <position position="82"/>
    </location>
</feature>
<dbReference type="PROSITE" id="PS50887">
    <property type="entry name" value="GGDEF"/>
    <property type="match status" value="1"/>
</dbReference>
<feature type="domain" description="GGDEF" evidence="5">
    <location>
        <begin position="344"/>
        <end position="474"/>
    </location>
</feature>
<dbReference type="SMART" id="SM00448">
    <property type="entry name" value="REC"/>
    <property type="match status" value="1"/>
</dbReference>
<dbReference type="PROSITE" id="PS50883">
    <property type="entry name" value="EAL"/>
    <property type="match status" value="1"/>
</dbReference>
<dbReference type="SUPFAM" id="SSF55073">
    <property type="entry name" value="Nucleotide cyclase"/>
    <property type="match status" value="1"/>
</dbReference>
<keyword evidence="1" id="KW-0597">Phosphoprotein</keyword>
<dbReference type="Gene3D" id="3.30.70.270">
    <property type="match status" value="1"/>
</dbReference>
<dbReference type="EMBL" id="JAWIIJ010000006">
    <property type="protein sequence ID" value="MDV2079121.1"/>
    <property type="molecule type" value="Genomic_DNA"/>
</dbReference>
<comment type="caution">
    <text evidence="6">The sequence shown here is derived from an EMBL/GenBank/DDBJ whole genome shotgun (WGS) entry which is preliminary data.</text>
</comment>
<proteinExistence type="predicted"/>
<evidence type="ECO:0000256" key="2">
    <source>
        <dbReference type="SAM" id="MobiDB-lite"/>
    </source>
</evidence>
<dbReference type="Pfam" id="PF11849">
    <property type="entry name" value="DUF3369"/>
    <property type="match status" value="1"/>
</dbReference>
<gene>
    <name evidence="6" type="ORF">RYS15_10500</name>
</gene>
<feature type="region of interest" description="Disordered" evidence="2">
    <location>
        <begin position="1"/>
        <end position="23"/>
    </location>
</feature>
<dbReference type="PANTHER" id="PTHR33121:SF70">
    <property type="entry name" value="SIGNALING PROTEIN YKOW"/>
    <property type="match status" value="1"/>
</dbReference>
<dbReference type="SUPFAM" id="SSF141868">
    <property type="entry name" value="EAL domain-like"/>
    <property type="match status" value="1"/>
</dbReference>
<dbReference type="Proteomes" id="UP001269819">
    <property type="component" value="Unassembled WGS sequence"/>
</dbReference>
<dbReference type="InterPro" id="IPR011006">
    <property type="entry name" value="CheY-like_superfamily"/>
</dbReference>
<dbReference type="InterPro" id="IPR035919">
    <property type="entry name" value="EAL_sf"/>
</dbReference>
<dbReference type="SUPFAM" id="SSF52172">
    <property type="entry name" value="CheY-like"/>
    <property type="match status" value="1"/>
</dbReference>
<sequence length="749" mass="82574">MAESGDDLMVFADETESEDPRTSKPWKILVVDDDPDVHAATRLALKGLTVEGRSLDVIDAYSASEALAILKQDGDYSVALIDVVMESDDAGLGLVQEIRNTLNNHSIRLILRTGQPGFAPESETIRLYDINDYKTKSELTRVRLFTSIAIAIRSYSQIKQLEANQDGLERILAAASELGRLSDMDRFAASLIRQLCDLLKEPRSGFVVSCSGAKGAEAFVLSAAGRFHDAKGGLLEDLPDTGVRQQVQQVLREKQPLFQAGLCVYFPGTDGQAIAAYVDLDHALSTEEQRLLEVFCSNVAVAFENLQLYHSIEQLAYQDPLIGLPNRNGFVAEIEQRISLNALQPQAVVLVDLDNFSYMNSVLDEAFGDDILRSVVQRMRSQLDHSDFIARVGGDVFGVVGNACDLTPERIAGIFAEPFTLHQNEPLRISATSGLILLKSEFRCATEILKNVGVALKHAKHFYRGKTVLFATELADAARDRMHLLSRLRTAFSREHLKLHFQPFIRLRDGAAVGAECLLRWEVEPGQFISPDQFIPLAEQAGMMVALGDWVTSGALRWRAGLQGQVADDFRVAINMSLMQLREADFVENLIGNVQQHGLKGQHVEIELTESIAADDVDGIIQKLTQLRDFGISIAMDDFGTGYSSLSILNRLPIDRLKIDRSFVSGAAASQPRFDMAHTIMEIADNFQMKVIAEGVETDHQRDVLNGMGCQEGQGYLFSRALDAAAFSDWLMSNTPARPDAGRITGGNR</sequence>
<feature type="domain" description="EAL" evidence="4">
    <location>
        <begin position="481"/>
        <end position="735"/>
    </location>
</feature>
<evidence type="ECO:0000259" key="5">
    <source>
        <dbReference type="PROSITE" id="PS50887"/>
    </source>
</evidence>
<dbReference type="InterPro" id="IPR001789">
    <property type="entry name" value="Sig_transdc_resp-reg_receiver"/>
</dbReference>
<dbReference type="InterPro" id="IPR001633">
    <property type="entry name" value="EAL_dom"/>
</dbReference>
<evidence type="ECO:0000259" key="3">
    <source>
        <dbReference type="PROSITE" id="PS50110"/>
    </source>
</evidence>
<evidence type="ECO:0000256" key="1">
    <source>
        <dbReference type="PROSITE-ProRule" id="PRU00169"/>
    </source>
</evidence>
<dbReference type="PROSITE" id="PS50110">
    <property type="entry name" value="RESPONSE_REGULATORY"/>
    <property type="match status" value="1"/>
</dbReference>
<accession>A0ABU3VXZ8</accession>
<dbReference type="RefSeq" id="WP_316973746.1">
    <property type="nucleotide sequence ID" value="NZ_JAWIIJ010000006.1"/>
</dbReference>
<dbReference type="InterPro" id="IPR000160">
    <property type="entry name" value="GGDEF_dom"/>
</dbReference>
<protein>
    <submittedName>
        <fullName evidence="6">EAL domain-containing protein</fullName>
    </submittedName>
</protein>
<evidence type="ECO:0000259" key="4">
    <source>
        <dbReference type="PROSITE" id="PS50883"/>
    </source>
</evidence>
<dbReference type="PANTHER" id="PTHR33121">
    <property type="entry name" value="CYCLIC DI-GMP PHOSPHODIESTERASE PDEF"/>
    <property type="match status" value="1"/>
</dbReference>
<evidence type="ECO:0000313" key="7">
    <source>
        <dbReference type="Proteomes" id="UP001269819"/>
    </source>
</evidence>
<reference evidence="6 7" key="1">
    <citation type="submission" date="2023-10" db="EMBL/GenBank/DDBJ databases">
        <title>Characteristics and mechanism of a salt-tolerant marine origin heterotrophic nitrifying- aerobic denitrifying bacteria Marinobacter xestospongiae HN1.</title>
        <authorList>
            <person name="Qi R."/>
        </authorList>
    </citation>
    <scope>NUCLEOTIDE SEQUENCE [LARGE SCALE GENOMIC DNA]</scope>
    <source>
        <strain evidence="6 7">HN1</strain>
    </source>
</reference>
<keyword evidence="7" id="KW-1185">Reference proteome</keyword>
<organism evidence="6 7">
    <name type="scientific">Marinobacter xestospongiae</name>
    <dbReference type="NCBI Taxonomy" id="994319"/>
    <lineage>
        <taxon>Bacteria</taxon>
        <taxon>Pseudomonadati</taxon>
        <taxon>Pseudomonadota</taxon>
        <taxon>Gammaproteobacteria</taxon>
        <taxon>Pseudomonadales</taxon>
        <taxon>Marinobacteraceae</taxon>
        <taxon>Marinobacter</taxon>
    </lineage>
</organism>
<dbReference type="NCBIfam" id="TIGR00254">
    <property type="entry name" value="GGDEF"/>
    <property type="match status" value="1"/>
</dbReference>
<dbReference type="SMART" id="SM00052">
    <property type="entry name" value="EAL"/>
    <property type="match status" value="1"/>
</dbReference>
<dbReference type="InterPro" id="IPR043128">
    <property type="entry name" value="Rev_trsase/Diguanyl_cyclase"/>
</dbReference>
<dbReference type="InterPro" id="IPR021800">
    <property type="entry name" value="DUF3369"/>
</dbReference>
<feature type="domain" description="Response regulatory" evidence="3">
    <location>
        <begin position="27"/>
        <end position="151"/>
    </location>
</feature>
<dbReference type="Pfam" id="PF00563">
    <property type="entry name" value="EAL"/>
    <property type="match status" value="1"/>
</dbReference>
<dbReference type="Gene3D" id="3.20.20.450">
    <property type="entry name" value="EAL domain"/>
    <property type="match status" value="1"/>
</dbReference>
<dbReference type="InterPro" id="IPR029787">
    <property type="entry name" value="Nucleotide_cyclase"/>
</dbReference>
<dbReference type="SMART" id="SM00267">
    <property type="entry name" value="GGDEF"/>
    <property type="match status" value="1"/>
</dbReference>
<dbReference type="Pfam" id="PF00990">
    <property type="entry name" value="GGDEF"/>
    <property type="match status" value="1"/>
</dbReference>